<evidence type="ECO:0000256" key="4">
    <source>
        <dbReference type="ARBA" id="ARBA00022692"/>
    </source>
</evidence>
<comment type="caution">
    <text evidence="9">The sequence shown here is derived from an EMBL/GenBank/DDBJ whole genome shotgun (WGS) entry which is preliminary data.</text>
</comment>
<proteinExistence type="inferred from homology"/>
<name>A0ABQ6HME2_9MICO</name>
<keyword evidence="3" id="KW-1003">Cell membrane</keyword>
<dbReference type="Proteomes" id="UP001157109">
    <property type="component" value="Unassembled WGS sequence"/>
</dbReference>
<feature type="domain" description="Membrane transport protein MMPL" evidence="8">
    <location>
        <begin position="5"/>
        <end position="246"/>
    </location>
</feature>
<accession>A0ABQ6HME2</accession>
<sequence length="271" mass="28778">MVPAGISPDRTTAVLQAIPTTGPADETTTRTVEQIRADAPAIAKSTGAEVEITGQTVANIDISAKLADALPPYLAIVVGLSLVLLLLVFRSVVVPLVATAGFLISLVVAFGGVVAVYQHGFLGGLFGVAHPGPILSFLPILLIGVLFGLAMDYQMFLVSGMREAHVHGEDARRAVRLGFSHAAAVVTAAAIIMISVFSGFIHAELTMIRPIGFGLALGVLTDAFLVRMTLTPALMHLLGEKAWWIPRWLDRILPDVDVEGLKLVDRVEHPR</sequence>
<dbReference type="Gene3D" id="1.20.1640.10">
    <property type="entry name" value="Multidrug efflux transporter AcrB transmembrane domain"/>
    <property type="match status" value="1"/>
</dbReference>
<evidence type="ECO:0000256" key="3">
    <source>
        <dbReference type="ARBA" id="ARBA00022475"/>
    </source>
</evidence>
<protein>
    <recommendedName>
        <fullName evidence="8">Membrane transport protein MMPL domain-containing protein</fullName>
    </recommendedName>
</protein>
<dbReference type="PANTHER" id="PTHR33406">
    <property type="entry name" value="MEMBRANE PROTEIN MJ1562-RELATED"/>
    <property type="match status" value="1"/>
</dbReference>
<evidence type="ECO:0000256" key="1">
    <source>
        <dbReference type="ARBA" id="ARBA00004651"/>
    </source>
</evidence>
<dbReference type="EMBL" id="BSUJ01000001">
    <property type="protein sequence ID" value="GMA18780.1"/>
    <property type="molecule type" value="Genomic_DNA"/>
</dbReference>
<dbReference type="SUPFAM" id="SSF82866">
    <property type="entry name" value="Multidrug efflux transporter AcrB transmembrane domain"/>
    <property type="match status" value="1"/>
</dbReference>
<evidence type="ECO:0000256" key="6">
    <source>
        <dbReference type="ARBA" id="ARBA00023136"/>
    </source>
</evidence>
<feature type="transmembrane region" description="Helical" evidence="7">
    <location>
        <begin position="70"/>
        <end position="89"/>
    </location>
</feature>
<reference evidence="10" key="1">
    <citation type="journal article" date="2019" name="Int. J. Syst. Evol. Microbiol.">
        <title>The Global Catalogue of Microorganisms (GCM) 10K type strain sequencing project: providing services to taxonomists for standard genome sequencing and annotation.</title>
        <authorList>
            <consortium name="The Broad Institute Genomics Platform"/>
            <consortium name="The Broad Institute Genome Sequencing Center for Infectious Disease"/>
            <person name="Wu L."/>
            <person name="Ma J."/>
        </authorList>
    </citation>
    <scope>NUCLEOTIDE SEQUENCE [LARGE SCALE GENOMIC DNA]</scope>
    <source>
        <strain evidence="10">NBRC 105830</strain>
    </source>
</reference>
<evidence type="ECO:0000256" key="7">
    <source>
        <dbReference type="SAM" id="Phobius"/>
    </source>
</evidence>
<evidence type="ECO:0000313" key="9">
    <source>
        <dbReference type="EMBL" id="GMA18780.1"/>
    </source>
</evidence>
<gene>
    <name evidence="9" type="ORF">GCM10025862_08010</name>
</gene>
<feature type="transmembrane region" description="Helical" evidence="7">
    <location>
        <begin position="207"/>
        <end position="226"/>
    </location>
</feature>
<feature type="transmembrane region" description="Helical" evidence="7">
    <location>
        <begin position="179"/>
        <end position="201"/>
    </location>
</feature>
<feature type="transmembrane region" description="Helical" evidence="7">
    <location>
        <begin position="137"/>
        <end position="158"/>
    </location>
</feature>
<evidence type="ECO:0000313" key="10">
    <source>
        <dbReference type="Proteomes" id="UP001157109"/>
    </source>
</evidence>
<dbReference type="InterPro" id="IPR004869">
    <property type="entry name" value="MMPL_dom"/>
</dbReference>
<evidence type="ECO:0000256" key="5">
    <source>
        <dbReference type="ARBA" id="ARBA00022989"/>
    </source>
</evidence>
<organism evidence="9 10">
    <name type="scientific">Arsenicicoccus piscis</name>
    <dbReference type="NCBI Taxonomy" id="673954"/>
    <lineage>
        <taxon>Bacteria</taxon>
        <taxon>Bacillati</taxon>
        <taxon>Actinomycetota</taxon>
        <taxon>Actinomycetes</taxon>
        <taxon>Micrococcales</taxon>
        <taxon>Intrasporangiaceae</taxon>
        <taxon>Arsenicicoccus</taxon>
    </lineage>
</organism>
<dbReference type="PANTHER" id="PTHR33406:SF11">
    <property type="entry name" value="MEMBRANE PROTEIN SCO6666-RELATED"/>
    <property type="match status" value="1"/>
</dbReference>
<dbReference type="InterPro" id="IPR050545">
    <property type="entry name" value="Mycobact_MmpL"/>
</dbReference>
<keyword evidence="10" id="KW-1185">Reference proteome</keyword>
<keyword evidence="6 7" id="KW-0472">Membrane</keyword>
<comment type="subcellular location">
    <subcellularLocation>
        <location evidence="1">Cell membrane</location>
        <topology evidence="1">Multi-pass membrane protein</topology>
    </subcellularLocation>
</comment>
<keyword evidence="4 7" id="KW-0812">Transmembrane</keyword>
<dbReference type="Pfam" id="PF03176">
    <property type="entry name" value="MMPL"/>
    <property type="match status" value="1"/>
</dbReference>
<keyword evidence="5 7" id="KW-1133">Transmembrane helix</keyword>
<feature type="transmembrane region" description="Helical" evidence="7">
    <location>
        <begin position="96"/>
        <end position="117"/>
    </location>
</feature>
<evidence type="ECO:0000259" key="8">
    <source>
        <dbReference type="Pfam" id="PF03176"/>
    </source>
</evidence>
<evidence type="ECO:0000256" key="2">
    <source>
        <dbReference type="ARBA" id="ARBA00010157"/>
    </source>
</evidence>
<comment type="similarity">
    <text evidence="2">Belongs to the resistance-nodulation-cell division (RND) (TC 2.A.6) family. MmpL subfamily.</text>
</comment>